<keyword evidence="6" id="KW-1185">Reference proteome</keyword>
<dbReference type="EMBL" id="UYYA01004584">
    <property type="protein sequence ID" value="VDM62547.1"/>
    <property type="molecule type" value="Genomic_DNA"/>
</dbReference>
<dbReference type="PANTHER" id="PTHR12176">
    <property type="entry name" value="SAM-DEPENDENT METHYLTRANSFERASE SUPERFAMILY PROTEIN"/>
    <property type="match status" value="1"/>
</dbReference>
<dbReference type="InterPro" id="IPR051419">
    <property type="entry name" value="Lys/N-term_MeTrsfase_sf"/>
</dbReference>
<name>A0A158PL63_ANGCS</name>
<dbReference type="InterPro" id="IPR013216">
    <property type="entry name" value="Methyltransf_11"/>
</dbReference>
<dbReference type="WBParaSite" id="ACOC_0001096101-mRNA-1">
    <property type="protein sequence ID" value="ACOC_0001096101-mRNA-1"/>
    <property type="gene ID" value="ACOC_0001096101"/>
</dbReference>
<gene>
    <name evidence="5" type="ORF">ACOC_LOCUS10962</name>
</gene>
<proteinExistence type="inferred from homology"/>
<reference evidence="5 6" key="2">
    <citation type="submission" date="2018-11" db="EMBL/GenBank/DDBJ databases">
        <authorList>
            <consortium name="Pathogen Informatics"/>
        </authorList>
    </citation>
    <scope>NUCLEOTIDE SEQUENCE [LARGE SCALE GENOMIC DNA]</scope>
    <source>
        <strain evidence="5 6">Costa Rica</strain>
    </source>
</reference>
<keyword evidence="3" id="KW-0808">Transferase</keyword>
<comment type="similarity">
    <text evidence="1">Belongs to the methyltransferase superfamily.</text>
</comment>
<dbReference type="GO" id="GO:0032259">
    <property type="term" value="P:methylation"/>
    <property type="evidence" value="ECO:0007669"/>
    <property type="project" value="UniProtKB-KW"/>
</dbReference>
<dbReference type="OMA" id="FEWYGAF"/>
<evidence type="ECO:0000313" key="5">
    <source>
        <dbReference type="EMBL" id="VDM62547.1"/>
    </source>
</evidence>
<dbReference type="Proteomes" id="UP000267027">
    <property type="component" value="Unassembled WGS sequence"/>
</dbReference>
<evidence type="ECO:0000259" key="4">
    <source>
        <dbReference type="Pfam" id="PF08241"/>
    </source>
</evidence>
<dbReference type="OrthoDB" id="411785at2759"/>
<evidence type="ECO:0000256" key="2">
    <source>
        <dbReference type="ARBA" id="ARBA00022603"/>
    </source>
</evidence>
<evidence type="ECO:0000256" key="3">
    <source>
        <dbReference type="ARBA" id="ARBA00022679"/>
    </source>
</evidence>
<accession>A0A158PL63</accession>
<dbReference type="InterPro" id="IPR029063">
    <property type="entry name" value="SAM-dependent_MTases_sf"/>
</dbReference>
<dbReference type="Gene3D" id="3.40.50.150">
    <property type="entry name" value="Vaccinia Virus protein VP39"/>
    <property type="match status" value="2"/>
</dbReference>
<dbReference type="PANTHER" id="PTHR12176:SF59">
    <property type="entry name" value="METHYLTRANSFERASE DOMAIN-CONTAINING PROTEIN-RELATED"/>
    <property type="match status" value="1"/>
</dbReference>
<protein>
    <submittedName>
        <fullName evidence="7">Methyltransf_11 domain-containing protein</fullName>
    </submittedName>
</protein>
<dbReference type="STRING" id="334426.A0A158PL63"/>
<sequence>MSSRTTDEFTDPKFWKRFFETRKAPFEWYGDYSILGSVLEKYLRPGDTVLQIGCGNSRLAEEMYDNGFRSIHSIDVDSAVIEEQRSRNRKRPELLYAKDDATSLSFGDDLFSVVVDKGTLDSLLPPHATEQQTESVRKMFQEVERVLKEGKVLSAYPNILLQHRFLLRVHEVENRASNFSMPVFVLVATKLRNVVNIPMPIELFLQSSSRVERINNPDDLPTFIISEQEISQFVHLCSRRLDHEASIAIESRFECGPRYRIHIVDNIKTETIRSYAVFIVPLGRENEWIFSSEKGRSALRHQTGKDRLAVVTLSAFVLAFELMLYFLIDFLSCGDVDARTPCASGNSLLNGEWVVEDVVSDGQEYRRLIFLTSSHIVQSETYLKCNLCEFFILSLREEIALAVLGLGGGVLASFLLHHFTKAYIDGIELDPDIVKVAVQWFDLPEKDPRLNINVTDALFYLECTRFPEEHEKLDVLFVDLAGPVHEFGLSCPPAIFLTDSVLSKMKSSLKKNGMVALNIVTRDDEVALKARHSIGVHFPVLYHLRSEQDVNEVTNFRIFFNFDPSKFSRSLRKDIHWVRKLTPVVARITPVSLES</sequence>
<dbReference type="AlphaFoldDB" id="A0A158PL63"/>
<evidence type="ECO:0000313" key="7">
    <source>
        <dbReference type="WBParaSite" id="ACOC_0001096101-mRNA-1"/>
    </source>
</evidence>
<dbReference type="GO" id="GO:0008757">
    <property type="term" value="F:S-adenosylmethionine-dependent methyltransferase activity"/>
    <property type="evidence" value="ECO:0007669"/>
    <property type="project" value="InterPro"/>
</dbReference>
<keyword evidence="2" id="KW-0489">Methyltransferase</keyword>
<dbReference type="CDD" id="cd02440">
    <property type="entry name" value="AdoMet_MTases"/>
    <property type="match status" value="1"/>
</dbReference>
<evidence type="ECO:0000256" key="1">
    <source>
        <dbReference type="ARBA" id="ARBA00008361"/>
    </source>
</evidence>
<organism evidence="7">
    <name type="scientific">Angiostrongylus costaricensis</name>
    <name type="common">Nematode worm</name>
    <dbReference type="NCBI Taxonomy" id="334426"/>
    <lineage>
        <taxon>Eukaryota</taxon>
        <taxon>Metazoa</taxon>
        <taxon>Ecdysozoa</taxon>
        <taxon>Nematoda</taxon>
        <taxon>Chromadorea</taxon>
        <taxon>Rhabditida</taxon>
        <taxon>Rhabditina</taxon>
        <taxon>Rhabditomorpha</taxon>
        <taxon>Strongyloidea</taxon>
        <taxon>Metastrongylidae</taxon>
        <taxon>Angiostrongylus</taxon>
    </lineage>
</organism>
<dbReference type="Pfam" id="PF08241">
    <property type="entry name" value="Methyltransf_11"/>
    <property type="match status" value="1"/>
</dbReference>
<reference evidence="7" key="1">
    <citation type="submission" date="2016-04" db="UniProtKB">
        <authorList>
            <consortium name="WormBaseParasite"/>
        </authorList>
    </citation>
    <scope>IDENTIFICATION</scope>
</reference>
<dbReference type="SUPFAM" id="SSF53335">
    <property type="entry name" value="S-adenosyl-L-methionine-dependent methyltransferases"/>
    <property type="match status" value="2"/>
</dbReference>
<feature type="domain" description="Methyltransferase type 11" evidence="4">
    <location>
        <begin position="50"/>
        <end position="153"/>
    </location>
</feature>
<evidence type="ECO:0000313" key="6">
    <source>
        <dbReference type="Proteomes" id="UP000267027"/>
    </source>
</evidence>